<dbReference type="eggNOG" id="arCOG04695">
    <property type="taxonomic scope" value="Archaea"/>
</dbReference>
<dbReference type="OrthoDB" id="191500at2157"/>
<name>E7QUA5_HALPU</name>
<dbReference type="InterPro" id="IPR043832">
    <property type="entry name" value="DUF5809"/>
</dbReference>
<protein>
    <submittedName>
        <fullName evidence="1">Uncharacterized protein</fullName>
    </submittedName>
</protein>
<dbReference type="Proteomes" id="UP000184203">
    <property type="component" value="Unassembled WGS sequence"/>
</dbReference>
<evidence type="ECO:0000313" key="4">
    <source>
        <dbReference type="Proteomes" id="UP000184203"/>
    </source>
</evidence>
<dbReference type="EMBL" id="FRAN01000003">
    <property type="protein sequence ID" value="SHK91237.1"/>
    <property type="molecule type" value="Genomic_DNA"/>
</dbReference>
<proteinExistence type="predicted"/>
<dbReference type="PATRIC" id="fig|797209.4.peg.2350"/>
<dbReference type="EMBL" id="AEMG01000009">
    <property type="protein sequence ID" value="EFW92184.1"/>
    <property type="molecule type" value="Genomic_DNA"/>
</dbReference>
<accession>E7QUA5</accession>
<reference evidence="4" key="2">
    <citation type="submission" date="2016-11" db="EMBL/GenBank/DDBJ databases">
        <authorList>
            <person name="Varghese N."/>
            <person name="Submissions S."/>
        </authorList>
    </citation>
    <scope>NUCLEOTIDE SEQUENCE [LARGE SCALE GENOMIC DNA]</scope>
    <source>
        <strain evidence="4">DX253</strain>
    </source>
</reference>
<evidence type="ECO:0000313" key="2">
    <source>
        <dbReference type="EMBL" id="SHK91237.1"/>
    </source>
</evidence>
<dbReference type="Pfam" id="PF19125">
    <property type="entry name" value="DUF5809"/>
    <property type="match status" value="1"/>
</dbReference>
<dbReference type="STRING" id="797209.GCA_000376445_02406"/>
<dbReference type="Proteomes" id="UP000003751">
    <property type="component" value="Unassembled WGS sequence"/>
</dbReference>
<keyword evidence="4" id="KW-1185">Reference proteome</keyword>
<dbReference type="AlphaFoldDB" id="E7QUA5"/>
<reference evidence="2" key="3">
    <citation type="submission" date="2016-11" db="EMBL/GenBank/DDBJ databases">
        <authorList>
            <person name="Jaros S."/>
            <person name="Januszkiewicz K."/>
            <person name="Wedrychowicz H."/>
        </authorList>
    </citation>
    <scope>NUCLEOTIDE SEQUENCE [LARGE SCALE GENOMIC DNA]</scope>
    <source>
        <strain evidence="2">DX253</strain>
    </source>
</reference>
<organism evidence="1 3">
    <name type="scientific">Haladaptatus paucihalophilus DX253</name>
    <dbReference type="NCBI Taxonomy" id="797209"/>
    <lineage>
        <taxon>Archaea</taxon>
        <taxon>Methanobacteriati</taxon>
        <taxon>Methanobacteriota</taxon>
        <taxon>Stenosarchaea group</taxon>
        <taxon>Halobacteria</taxon>
        <taxon>Halobacteriales</taxon>
        <taxon>Haladaptataceae</taxon>
        <taxon>Haladaptatus</taxon>
    </lineage>
</organism>
<dbReference type="RefSeq" id="WP_007980045.1">
    <property type="nucleotide sequence ID" value="NZ_AEMG01000009.1"/>
</dbReference>
<evidence type="ECO:0000313" key="3">
    <source>
        <dbReference type="Proteomes" id="UP000003751"/>
    </source>
</evidence>
<reference evidence="1 3" key="1">
    <citation type="journal article" date="2014" name="ISME J.">
        <title>Trehalose/2-sulfotrehalose biosynthesis and glycine-betaine uptake are widely spread mechanisms for osmoadaptation in the Halobacteriales.</title>
        <authorList>
            <person name="Youssef N.H."/>
            <person name="Savage-Ashlock K.N."/>
            <person name="McCully A.L."/>
            <person name="Luedtke B."/>
            <person name="Shaw E.I."/>
            <person name="Hoff W.D."/>
            <person name="Elshahed M.S."/>
        </authorList>
    </citation>
    <scope>NUCLEOTIDE SEQUENCE [LARGE SCALE GENOMIC DNA]</scope>
    <source>
        <strain evidence="1 3">DX253</strain>
    </source>
</reference>
<gene>
    <name evidence="2" type="ORF">SAMN05444342_2596</name>
    <name evidence="1" type="ORF">ZOD2009_11925</name>
</gene>
<sequence length="136" mass="14871">METHGIFAPETEGAAHEQYEDVGPVAQTVVKETAKAMDFDREEYGERVTGDVIATARDALFASLLEIKTGTRDEFEADVPDGFEVHVEGSENVDNVAWHVAPSAEAVVAATYQQKEDAAIATLQRIAFGRVYRDIV</sequence>
<evidence type="ECO:0000313" key="1">
    <source>
        <dbReference type="EMBL" id="EFW92184.1"/>
    </source>
</evidence>